<evidence type="ECO:0000256" key="8">
    <source>
        <dbReference type="ARBA" id="ARBA00023065"/>
    </source>
</evidence>
<organism evidence="14 15">
    <name type="scientific">Trichonephila clavata</name>
    <name type="common">Joro spider</name>
    <name type="synonym">Nephila clavata</name>
    <dbReference type="NCBI Taxonomy" id="2740835"/>
    <lineage>
        <taxon>Eukaryota</taxon>
        <taxon>Metazoa</taxon>
        <taxon>Ecdysozoa</taxon>
        <taxon>Arthropoda</taxon>
        <taxon>Chelicerata</taxon>
        <taxon>Arachnida</taxon>
        <taxon>Araneae</taxon>
        <taxon>Araneomorphae</taxon>
        <taxon>Entelegynae</taxon>
        <taxon>Araneoidea</taxon>
        <taxon>Nephilidae</taxon>
        <taxon>Trichonephila</taxon>
    </lineage>
</organism>
<dbReference type="GO" id="GO:0005272">
    <property type="term" value="F:sodium channel activity"/>
    <property type="evidence" value="ECO:0007669"/>
    <property type="project" value="UniProtKB-KW"/>
</dbReference>
<dbReference type="OrthoDB" id="6479303at2759"/>
<evidence type="ECO:0000256" key="5">
    <source>
        <dbReference type="ARBA" id="ARBA00022692"/>
    </source>
</evidence>
<comment type="caution">
    <text evidence="14">The sequence shown here is derived from an EMBL/GenBank/DDBJ whole genome shotgun (WGS) entry which is preliminary data.</text>
</comment>
<feature type="transmembrane region" description="Helical" evidence="13">
    <location>
        <begin position="29"/>
        <end position="47"/>
    </location>
</feature>
<evidence type="ECO:0000256" key="11">
    <source>
        <dbReference type="ARBA" id="ARBA00023303"/>
    </source>
</evidence>
<dbReference type="Proteomes" id="UP000887116">
    <property type="component" value="Unassembled WGS sequence"/>
</dbReference>
<keyword evidence="9 13" id="KW-0472">Membrane</keyword>
<sequence>MEKEKRYLDILKLSIIPGIKAVSQSKNGYMFSFRMCVLLCAITGFVWQTKVLVEEYLRYPTILNIKNSHRELLPMPGVTFCYLNGYGQRALVLFLFICIAK</sequence>
<keyword evidence="6 13" id="KW-1133">Transmembrane helix</keyword>
<evidence type="ECO:0000256" key="3">
    <source>
        <dbReference type="ARBA" id="ARBA00022448"/>
    </source>
</evidence>
<dbReference type="EMBL" id="BMAO01000042">
    <property type="protein sequence ID" value="GFQ63935.1"/>
    <property type="molecule type" value="Genomic_DNA"/>
</dbReference>
<keyword evidence="3 12" id="KW-0813">Transport</keyword>
<comment type="similarity">
    <text evidence="2 12">Belongs to the amiloride-sensitive sodium channel (TC 1.A.6) family.</text>
</comment>
<dbReference type="InterPro" id="IPR001873">
    <property type="entry name" value="ENaC"/>
</dbReference>
<evidence type="ECO:0000256" key="13">
    <source>
        <dbReference type="SAM" id="Phobius"/>
    </source>
</evidence>
<keyword evidence="11 12" id="KW-0407">Ion channel</keyword>
<keyword evidence="5 12" id="KW-0812">Transmembrane</keyword>
<evidence type="ECO:0000256" key="12">
    <source>
        <dbReference type="RuleBase" id="RU000679"/>
    </source>
</evidence>
<accession>A0A8X6K4U7</accession>
<evidence type="ECO:0000256" key="6">
    <source>
        <dbReference type="ARBA" id="ARBA00022989"/>
    </source>
</evidence>
<evidence type="ECO:0000256" key="9">
    <source>
        <dbReference type="ARBA" id="ARBA00023136"/>
    </source>
</evidence>
<keyword evidence="7" id="KW-0915">Sodium</keyword>
<evidence type="ECO:0000256" key="2">
    <source>
        <dbReference type="ARBA" id="ARBA00007193"/>
    </source>
</evidence>
<dbReference type="AlphaFoldDB" id="A0A8X6K4U7"/>
<dbReference type="Pfam" id="PF00858">
    <property type="entry name" value="ASC"/>
    <property type="match status" value="1"/>
</dbReference>
<evidence type="ECO:0000256" key="1">
    <source>
        <dbReference type="ARBA" id="ARBA00004141"/>
    </source>
</evidence>
<evidence type="ECO:0000256" key="7">
    <source>
        <dbReference type="ARBA" id="ARBA00023053"/>
    </source>
</evidence>
<evidence type="ECO:0000313" key="15">
    <source>
        <dbReference type="Proteomes" id="UP000887116"/>
    </source>
</evidence>
<keyword evidence="15" id="KW-1185">Reference proteome</keyword>
<evidence type="ECO:0000256" key="10">
    <source>
        <dbReference type="ARBA" id="ARBA00023201"/>
    </source>
</evidence>
<comment type="subcellular location">
    <subcellularLocation>
        <location evidence="1">Membrane</location>
        <topology evidence="1">Multi-pass membrane protein</topology>
    </subcellularLocation>
</comment>
<keyword evidence="10 12" id="KW-0739">Sodium transport</keyword>
<protein>
    <submittedName>
        <fullName evidence="14">Uncharacterized protein</fullName>
    </submittedName>
</protein>
<dbReference type="GO" id="GO:0016020">
    <property type="term" value="C:membrane"/>
    <property type="evidence" value="ECO:0007669"/>
    <property type="project" value="UniProtKB-SubCell"/>
</dbReference>
<gene>
    <name evidence="14" type="ORF">TNCT_707931</name>
</gene>
<evidence type="ECO:0000313" key="14">
    <source>
        <dbReference type="EMBL" id="GFQ63935.1"/>
    </source>
</evidence>
<keyword evidence="4 12" id="KW-0894">Sodium channel</keyword>
<proteinExistence type="inferred from homology"/>
<keyword evidence="8 12" id="KW-0406">Ion transport</keyword>
<name>A0A8X6K4U7_TRICU</name>
<feature type="transmembrane region" description="Helical" evidence="13">
    <location>
        <begin position="77"/>
        <end position="100"/>
    </location>
</feature>
<evidence type="ECO:0000256" key="4">
    <source>
        <dbReference type="ARBA" id="ARBA00022461"/>
    </source>
</evidence>
<reference evidence="14" key="1">
    <citation type="submission" date="2020-07" db="EMBL/GenBank/DDBJ databases">
        <title>Multicomponent nature underlies the extraordinary mechanical properties of spider dragline silk.</title>
        <authorList>
            <person name="Kono N."/>
            <person name="Nakamura H."/>
            <person name="Mori M."/>
            <person name="Yoshida Y."/>
            <person name="Ohtoshi R."/>
            <person name="Malay A.D."/>
            <person name="Moran D.A.P."/>
            <person name="Tomita M."/>
            <person name="Numata K."/>
            <person name="Arakawa K."/>
        </authorList>
    </citation>
    <scope>NUCLEOTIDE SEQUENCE</scope>
</reference>